<gene>
    <name evidence="1" type="ORF">NC653_011236</name>
</gene>
<dbReference type="AlphaFoldDB" id="A0AAD6R1R7"/>
<protein>
    <submittedName>
        <fullName evidence="1">Uncharacterized protein</fullName>
    </submittedName>
</protein>
<organism evidence="1 2">
    <name type="scientific">Populus alba x Populus x berolinensis</name>
    <dbReference type="NCBI Taxonomy" id="444605"/>
    <lineage>
        <taxon>Eukaryota</taxon>
        <taxon>Viridiplantae</taxon>
        <taxon>Streptophyta</taxon>
        <taxon>Embryophyta</taxon>
        <taxon>Tracheophyta</taxon>
        <taxon>Spermatophyta</taxon>
        <taxon>Magnoliopsida</taxon>
        <taxon>eudicotyledons</taxon>
        <taxon>Gunneridae</taxon>
        <taxon>Pentapetalae</taxon>
        <taxon>rosids</taxon>
        <taxon>fabids</taxon>
        <taxon>Malpighiales</taxon>
        <taxon>Salicaceae</taxon>
        <taxon>Saliceae</taxon>
        <taxon>Populus</taxon>
    </lineage>
</organism>
<name>A0AAD6R1R7_9ROSI</name>
<reference evidence="1 2" key="1">
    <citation type="journal article" date="2023" name="Mol. Ecol. Resour.">
        <title>Chromosome-level genome assembly of a triploid poplar Populus alba 'Berolinensis'.</title>
        <authorList>
            <person name="Chen S."/>
            <person name="Yu Y."/>
            <person name="Wang X."/>
            <person name="Wang S."/>
            <person name="Zhang T."/>
            <person name="Zhou Y."/>
            <person name="He R."/>
            <person name="Meng N."/>
            <person name="Wang Y."/>
            <person name="Liu W."/>
            <person name="Liu Z."/>
            <person name="Liu J."/>
            <person name="Guo Q."/>
            <person name="Huang H."/>
            <person name="Sederoff R.R."/>
            <person name="Wang G."/>
            <person name="Qu G."/>
            <person name="Chen S."/>
        </authorList>
    </citation>
    <scope>NUCLEOTIDE SEQUENCE [LARGE SCALE GENOMIC DNA]</scope>
    <source>
        <strain evidence="1">SC-2020</strain>
    </source>
</reference>
<comment type="caution">
    <text evidence="1">The sequence shown here is derived from an EMBL/GenBank/DDBJ whole genome shotgun (WGS) entry which is preliminary data.</text>
</comment>
<evidence type="ECO:0000313" key="1">
    <source>
        <dbReference type="EMBL" id="KAJ7000721.1"/>
    </source>
</evidence>
<dbReference type="Proteomes" id="UP001164929">
    <property type="component" value="Chromosome 4"/>
</dbReference>
<keyword evidence="2" id="KW-1185">Reference proteome</keyword>
<proteinExistence type="predicted"/>
<accession>A0AAD6R1R7</accession>
<dbReference type="EMBL" id="JAQIZT010000004">
    <property type="protein sequence ID" value="KAJ7000721.1"/>
    <property type="molecule type" value="Genomic_DNA"/>
</dbReference>
<evidence type="ECO:0000313" key="2">
    <source>
        <dbReference type="Proteomes" id="UP001164929"/>
    </source>
</evidence>
<sequence>MDSLPRPDQDYSCSKALERDTLAVTSPSHGMQSFQKATRNKAIYLFKRCEVAP</sequence>